<keyword evidence="6" id="KW-1185">Reference proteome</keyword>
<gene>
    <name evidence="5" type="ORF">BJ322DRAFT_1086540</name>
</gene>
<comment type="caution">
    <text evidence="5">The sequence shown here is derived from an EMBL/GenBank/DDBJ whole genome shotgun (WGS) entry which is preliminary data.</text>
</comment>
<dbReference type="InterPro" id="IPR036291">
    <property type="entry name" value="NAD(P)-bd_dom_sf"/>
</dbReference>
<dbReference type="InterPro" id="IPR020904">
    <property type="entry name" value="Sc_DH/Rdtase_CS"/>
</dbReference>
<protein>
    <recommendedName>
        <fullName evidence="7">NAD(P)-binding protein</fullName>
    </recommendedName>
</protein>
<evidence type="ECO:0000313" key="6">
    <source>
        <dbReference type="Proteomes" id="UP000736335"/>
    </source>
</evidence>
<dbReference type="EMBL" id="WIUZ02000018">
    <property type="protein sequence ID" value="KAF9779802.1"/>
    <property type="molecule type" value="Genomic_DNA"/>
</dbReference>
<dbReference type="PANTHER" id="PTHR44196:SF1">
    <property type="entry name" value="DEHYDROGENASE_REDUCTASE SDR FAMILY MEMBER 7B"/>
    <property type="match status" value="1"/>
</dbReference>
<dbReference type="OrthoDB" id="37659at2759"/>
<reference evidence="5" key="1">
    <citation type="journal article" date="2020" name="Nat. Commun.">
        <title>Large-scale genome sequencing of mycorrhizal fungi provides insights into the early evolution of symbiotic traits.</title>
        <authorList>
            <person name="Miyauchi S."/>
            <person name="Kiss E."/>
            <person name="Kuo A."/>
            <person name="Drula E."/>
            <person name="Kohler A."/>
            <person name="Sanchez-Garcia M."/>
            <person name="Morin E."/>
            <person name="Andreopoulos B."/>
            <person name="Barry K.W."/>
            <person name="Bonito G."/>
            <person name="Buee M."/>
            <person name="Carver A."/>
            <person name="Chen C."/>
            <person name="Cichocki N."/>
            <person name="Clum A."/>
            <person name="Culley D."/>
            <person name="Crous P.W."/>
            <person name="Fauchery L."/>
            <person name="Girlanda M."/>
            <person name="Hayes R.D."/>
            <person name="Keri Z."/>
            <person name="LaButti K."/>
            <person name="Lipzen A."/>
            <person name="Lombard V."/>
            <person name="Magnuson J."/>
            <person name="Maillard F."/>
            <person name="Murat C."/>
            <person name="Nolan M."/>
            <person name="Ohm R.A."/>
            <person name="Pangilinan J."/>
            <person name="Pereira M.F."/>
            <person name="Perotto S."/>
            <person name="Peter M."/>
            <person name="Pfister S."/>
            <person name="Riley R."/>
            <person name="Sitrit Y."/>
            <person name="Stielow J.B."/>
            <person name="Szollosi G."/>
            <person name="Zifcakova L."/>
            <person name="Stursova M."/>
            <person name="Spatafora J.W."/>
            <person name="Tedersoo L."/>
            <person name="Vaario L.M."/>
            <person name="Yamada A."/>
            <person name="Yan M."/>
            <person name="Wang P."/>
            <person name="Xu J."/>
            <person name="Bruns T."/>
            <person name="Baldrian P."/>
            <person name="Vilgalys R."/>
            <person name="Dunand C."/>
            <person name="Henrissat B."/>
            <person name="Grigoriev I.V."/>
            <person name="Hibbett D."/>
            <person name="Nagy L.G."/>
            <person name="Martin F.M."/>
        </authorList>
    </citation>
    <scope>NUCLEOTIDE SEQUENCE</scope>
    <source>
        <strain evidence="5">UH-Tt-Lm1</strain>
    </source>
</reference>
<comment type="function">
    <text evidence="4">Putative oxidoreductase.</text>
</comment>
<dbReference type="GO" id="GO:0016020">
    <property type="term" value="C:membrane"/>
    <property type="evidence" value="ECO:0007669"/>
    <property type="project" value="TreeGrafter"/>
</dbReference>
<dbReference type="PROSITE" id="PS00061">
    <property type="entry name" value="ADH_SHORT"/>
    <property type="match status" value="1"/>
</dbReference>
<dbReference type="Pfam" id="PF00106">
    <property type="entry name" value="adh_short"/>
    <property type="match status" value="1"/>
</dbReference>
<dbReference type="SUPFAM" id="SSF51735">
    <property type="entry name" value="NAD(P)-binding Rossmann-fold domains"/>
    <property type="match status" value="1"/>
</dbReference>
<keyword evidence="3" id="KW-0560">Oxidoreductase</keyword>
<dbReference type="Gene3D" id="3.40.50.720">
    <property type="entry name" value="NAD(P)-binding Rossmann-like Domain"/>
    <property type="match status" value="1"/>
</dbReference>
<evidence type="ECO:0008006" key="7">
    <source>
        <dbReference type="Google" id="ProtNLM"/>
    </source>
</evidence>
<proteinExistence type="inferred from homology"/>
<dbReference type="PANTHER" id="PTHR44196">
    <property type="entry name" value="DEHYDROGENASE/REDUCTASE SDR FAMILY MEMBER 7B"/>
    <property type="match status" value="1"/>
</dbReference>
<dbReference type="GO" id="GO:0016491">
    <property type="term" value="F:oxidoreductase activity"/>
    <property type="evidence" value="ECO:0007669"/>
    <property type="project" value="UniProtKB-KW"/>
</dbReference>
<evidence type="ECO:0000256" key="3">
    <source>
        <dbReference type="ARBA" id="ARBA00023002"/>
    </source>
</evidence>
<reference evidence="5" key="2">
    <citation type="submission" date="2020-11" db="EMBL/GenBank/DDBJ databases">
        <authorList>
            <consortium name="DOE Joint Genome Institute"/>
            <person name="Kuo A."/>
            <person name="Miyauchi S."/>
            <person name="Kiss E."/>
            <person name="Drula E."/>
            <person name="Kohler A."/>
            <person name="Sanchez-Garcia M."/>
            <person name="Andreopoulos B."/>
            <person name="Barry K.W."/>
            <person name="Bonito G."/>
            <person name="Buee M."/>
            <person name="Carver A."/>
            <person name="Chen C."/>
            <person name="Cichocki N."/>
            <person name="Clum A."/>
            <person name="Culley D."/>
            <person name="Crous P.W."/>
            <person name="Fauchery L."/>
            <person name="Girlanda M."/>
            <person name="Hayes R."/>
            <person name="Keri Z."/>
            <person name="Labutti K."/>
            <person name="Lipzen A."/>
            <person name="Lombard V."/>
            <person name="Magnuson J."/>
            <person name="Maillard F."/>
            <person name="Morin E."/>
            <person name="Murat C."/>
            <person name="Nolan M."/>
            <person name="Ohm R."/>
            <person name="Pangilinan J."/>
            <person name="Pereira M."/>
            <person name="Perotto S."/>
            <person name="Peter M."/>
            <person name="Riley R."/>
            <person name="Sitrit Y."/>
            <person name="Stielow B."/>
            <person name="Szollosi G."/>
            <person name="Zifcakova L."/>
            <person name="Stursova M."/>
            <person name="Spatafora J.W."/>
            <person name="Tedersoo L."/>
            <person name="Vaario L.-M."/>
            <person name="Yamada A."/>
            <person name="Yan M."/>
            <person name="Wang P."/>
            <person name="Xu J."/>
            <person name="Bruns T."/>
            <person name="Baldrian P."/>
            <person name="Vilgalys R."/>
            <person name="Henrissat B."/>
            <person name="Grigoriev I.V."/>
            <person name="Hibbett D."/>
            <person name="Nagy L.G."/>
            <person name="Martin F.M."/>
        </authorList>
    </citation>
    <scope>NUCLEOTIDE SEQUENCE</scope>
    <source>
        <strain evidence="5">UH-Tt-Lm1</strain>
    </source>
</reference>
<sequence>MELPPKRDLAIAAGVAFTAVFAFYHARERKTRTRKIQRTDERVLVLGASSGVGRTLAHIYAQRGARVCVVGRRKKEIEEVELECKTIQRIKESEEDRNAFSFCADFANPEQMVMLRDIIQAEWQGVDTVIVAAGVSSLQPLLSVANLKHDSDHVELEGVQRVVEVAKAALHSNFIGPLVSATIFIPLLLSTSNSPSILLMSSLASVIPAPTRSLYAATKSSSLLLYESLAIEHPPIAFSLVMPSTIKGDFRSSAVDGGSIRDASPGPSQKGLDKSYVARKCVEAIDYRKKHVFLPGYHGISHLLYWLFPSFVEARAREKYQFIPKPSPF</sequence>
<evidence type="ECO:0000313" key="5">
    <source>
        <dbReference type="EMBL" id="KAF9779802.1"/>
    </source>
</evidence>
<evidence type="ECO:0000256" key="4">
    <source>
        <dbReference type="ARBA" id="ARBA00037096"/>
    </source>
</evidence>
<accession>A0A9P6H5C4</accession>
<dbReference type="Proteomes" id="UP000736335">
    <property type="component" value="Unassembled WGS sequence"/>
</dbReference>
<dbReference type="InterPro" id="IPR002347">
    <property type="entry name" value="SDR_fam"/>
</dbReference>
<keyword evidence="2" id="KW-0521">NADP</keyword>
<dbReference type="AlphaFoldDB" id="A0A9P6H5C4"/>
<evidence type="ECO:0000256" key="1">
    <source>
        <dbReference type="ARBA" id="ARBA00006484"/>
    </source>
</evidence>
<organism evidence="5 6">
    <name type="scientific">Thelephora terrestris</name>
    <dbReference type="NCBI Taxonomy" id="56493"/>
    <lineage>
        <taxon>Eukaryota</taxon>
        <taxon>Fungi</taxon>
        <taxon>Dikarya</taxon>
        <taxon>Basidiomycota</taxon>
        <taxon>Agaricomycotina</taxon>
        <taxon>Agaricomycetes</taxon>
        <taxon>Thelephorales</taxon>
        <taxon>Thelephoraceae</taxon>
        <taxon>Thelephora</taxon>
    </lineage>
</organism>
<name>A0A9P6H5C4_9AGAM</name>
<dbReference type="PRINTS" id="PR00081">
    <property type="entry name" value="GDHRDH"/>
</dbReference>
<evidence type="ECO:0000256" key="2">
    <source>
        <dbReference type="ARBA" id="ARBA00022857"/>
    </source>
</evidence>
<comment type="similarity">
    <text evidence="1">Belongs to the short-chain dehydrogenases/reductases (SDR) family.</text>
</comment>